<feature type="domain" description="SHSP" evidence="5">
    <location>
        <begin position="416"/>
        <end position="526"/>
    </location>
</feature>
<dbReference type="PRINTS" id="PR00299">
    <property type="entry name" value="ACRYSTALLIN"/>
</dbReference>
<dbReference type="GO" id="GO:0042026">
    <property type="term" value="P:protein refolding"/>
    <property type="evidence" value="ECO:0007669"/>
    <property type="project" value="TreeGrafter"/>
</dbReference>
<dbReference type="EMBL" id="CAKASE010000064">
    <property type="protein sequence ID" value="CAG9569794.1"/>
    <property type="molecule type" value="Genomic_DNA"/>
</dbReference>
<reference evidence="6" key="1">
    <citation type="submission" date="2021-09" db="EMBL/GenBank/DDBJ databases">
        <authorList>
            <person name="Martin H S."/>
        </authorList>
    </citation>
    <scope>NUCLEOTIDE SEQUENCE</scope>
</reference>
<evidence type="ECO:0000256" key="2">
    <source>
        <dbReference type="PROSITE-ProRule" id="PRU00285"/>
    </source>
</evidence>
<dbReference type="SUPFAM" id="SSF49764">
    <property type="entry name" value="HSP20-like chaperones"/>
    <property type="match status" value="3"/>
</dbReference>
<evidence type="ECO:0000256" key="4">
    <source>
        <dbReference type="SAM" id="MobiDB-lite"/>
    </source>
</evidence>
<name>A0A8J2W4H5_9NEOP</name>
<proteinExistence type="inferred from homology"/>
<organism evidence="6 7">
    <name type="scientific">Danaus chrysippus</name>
    <name type="common">African queen</name>
    <dbReference type="NCBI Taxonomy" id="151541"/>
    <lineage>
        <taxon>Eukaryota</taxon>
        <taxon>Metazoa</taxon>
        <taxon>Ecdysozoa</taxon>
        <taxon>Arthropoda</taxon>
        <taxon>Hexapoda</taxon>
        <taxon>Insecta</taxon>
        <taxon>Pterygota</taxon>
        <taxon>Neoptera</taxon>
        <taxon>Endopterygota</taxon>
        <taxon>Lepidoptera</taxon>
        <taxon>Glossata</taxon>
        <taxon>Ditrysia</taxon>
        <taxon>Papilionoidea</taxon>
        <taxon>Nymphalidae</taxon>
        <taxon>Danainae</taxon>
        <taxon>Danaini</taxon>
        <taxon>Danaina</taxon>
        <taxon>Danaus</taxon>
        <taxon>Anosia</taxon>
    </lineage>
</organism>
<dbReference type="PANTHER" id="PTHR45640">
    <property type="entry name" value="HEAT SHOCK PROTEIN HSP-12.2-RELATED"/>
    <property type="match status" value="1"/>
</dbReference>
<dbReference type="PROSITE" id="PS01031">
    <property type="entry name" value="SHSP"/>
    <property type="match status" value="3"/>
</dbReference>
<dbReference type="InterPro" id="IPR001436">
    <property type="entry name" value="Alpha-crystallin/sHSP_animal"/>
</dbReference>
<keyword evidence="1" id="KW-0346">Stress response</keyword>
<evidence type="ECO:0000256" key="3">
    <source>
        <dbReference type="RuleBase" id="RU003616"/>
    </source>
</evidence>
<dbReference type="InterPro" id="IPR008978">
    <property type="entry name" value="HSP20-like_chaperone"/>
</dbReference>
<dbReference type="CDD" id="cd06526">
    <property type="entry name" value="metazoan_ACD"/>
    <property type="match status" value="3"/>
</dbReference>
<dbReference type="AlphaFoldDB" id="A0A8J2W4H5"/>
<dbReference type="Proteomes" id="UP000789524">
    <property type="component" value="Unassembled WGS sequence"/>
</dbReference>
<dbReference type="GO" id="GO:0051082">
    <property type="term" value="F:unfolded protein binding"/>
    <property type="evidence" value="ECO:0007669"/>
    <property type="project" value="TreeGrafter"/>
</dbReference>
<dbReference type="OrthoDB" id="1431247at2759"/>
<evidence type="ECO:0000313" key="6">
    <source>
        <dbReference type="EMBL" id="CAG9569794.1"/>
    </source>
</evidence>
<sequence length="546" mass="60890">MSLLPFVLGYERPHRLIDQDFGLSLTPDDLLTVAVSPLLSRDYYRPWRQMAAAARDVGSTIKSDKDKFQVNLDVQHFKPEEITVKTADGYIVVEGKHEEKKDEHGFISRQFTRRYALPEGCNPDTVESRLSSDGVLSVIAPKVASVSKNERSVPIAQTGPVRKEIKDQNSQAGAAIQTLYLNSKMSLLPFVLGYERPHRLIDQDFGLSLTPDDLLTVAVSPLLSRDYYRPWRQMAAAARDVGSTIKSDKDKFQVNLDVQHFKPEEITVKTADGYIVVEGKHEEKKDEHGFISRQFTRRYALPEGCNPDTVESRLSSDGVLSVIAPKVASVSKNERSVPIAQTGPVRKEIKDQNSQAGAAIQTLYLNSKMSLLPFVLGYERPHRLIDQDFGLSLTPDDLLTVAVSPLLSRDYYRPWRQMAAAARDVGSTIKSDKDKFQVNLDVQHFKPEEITVKTADGYIVVEGKHEEKKDEHGFISRQFTRRYALPEGCNPDTVESRLSSDGVLSVIAPKVASGSKNERSVPIAQTGPVRKEIKEQNSQAGAGDNK</sequence>
<evidence type="ECO:0000256" key="1">
    <source>
        <dbReference type="ARBA" id="ARBA00023016"/>
    </source>
</evidence>
<feature type="domain" description="SHSP" evidence="5">
    <location>
        <begin position="48"/>
        <end position="158"/>
    </location>
</feature>
<dbReference type="PANTHER" id="PTHR45640:SF13">
    <property type="entry name" value="HEAT SHOCK PROTEIN 22-RELATED"/>
    <property type="match status" value="1"/>
</dbReference>
<dbReference type="Pfam" id="PF00011">
    <property type="entry name" value="HSP20"/>
    <property type="match status" value="3"/>
</dbReference>
<feature type="domain" description="SHSP" evidence="5">
    <location>
        <begin position="232"/>
        <end position="342"/>
    </location>
</feature>
<dbReference type="GO" id="GO:0009408">
    <property type="term" value="P:response to heat"/>
    <property type="evidence" value="ECO:0007669"/>
    <property type="project" value="TreeGrafter"/>
</dbReference>
<dbReference type="GO" id="GO:0005634">
    <property type="term" value="C:nucleus"/>
    <property type="evidence" value="ECO:0007669"/>
    <property type="project" value="TreeGrafter"/>
</dbReference>
<dbReference type="Gene3D" id="2.60.40.790">
    <property type="match status" value="3"/>
</dbReference>
<evidence type="ECO:0000259" key="5">
    <source>
        <dbReference type="PROSITE" id="PS01031"/>
    </source>
</evidence>
<feature type="region of interest" description="Disordered" evidence="4">
    <location>
        <begin position="510"/>
        <end position="546"/>
    </location>
</feature>
<comment type="similarity">
    <text evidence="2 3">Belongs to the small heat shock protein (HSP20) family.</text>
</comment>
<protein>
    <submittedName>
        <fullName evidence="6">(African queen) hypothetical protein</fullName>
    </submittedName>
</protein>
<dbReference type="GO" id="GO:0005737">
    <property type="term" value="C:cytoplasm"/>
    <property type="evidence" value="ECO:0007669"/>
    <property type="project" value="TreeGrafter"/>
</dbReference>
<dbReference type="InterPro" id="IPR002068">
    <property type="entry name" value="A-crystallin/Hsp20_dom"/>
</dbReference>
<accession>A0A8J2W4H5</accession>
<comment type="caution">
    <text evidence="6">The sequence shown here is derived from an EMBL/GenBank/DDBJ whole genome shotgun (WGS) entry which is preliminary data.</text>
</comment>
<gene>
    <name evidence="6" type="ORF">DCHRY22_LOCUS9000</name>
</gene>
<evidence type="ECO:0000313" key="7">
    <source>
        <dbReference type="Proteomes" id="UP000789524"/>
    </source>
</evidence>
<keyword evidence="7" id="KW-1185">Reference proteome</keyword>